<evidence type="ECO:0000313" key="16">
    <source>
        <dbReference type="Proteomes" id="UP001236569"/>
    </source>
</evidence>
<proteinExistence type="inferred from homology"/>
<dbReference type="HAMAP" id="MF_00281">
    <property type="entry name" value="Phe_tRNA_synth_alpha1"/>
    <property type="match status" value="1"/>
</dbReference>
<feature type="binding site" evidence="13">
    <location>
        <position position="257"/>
    </location>
    <ligand>
        <name>Mg(2+)</name>
        <dbReference type="ChEBI" id="CHEBI:18420"/>
        <note>shared with beta subunit</note>
    </ligand>
</feature>
<keyword evidence="6 13" id="KW-0479">Metal-binding</keyword>
<dbReference type="RefSeq" id="WP_283368997.1">
    <property type="nucleotide sequence ID" value="NZ_JASHID010000003.1"/>
</dbReference>
<dbReference type="PANTHER" id="PTHR11538:SF41">
    <property type="entry name" value="PHENYLALANINE--TRNA LIGASE, MITOCHONDRIAL"/>
    <property type="match status" value="1"/>
</dbReference>
<dbReference type="Gene3D" id="3.30.930.10">
    <property type="entry name" value="Bira Bifunctional Protein, Domain 2"/>
    <property type="match status" value="1"/>
</dbReference>
<keyword evidence="8 13" id="KW-0067">ATP-binding</keyword>
<dbReference type="CDD" id="cd00496">
    <property type="entry name" value="PheRS_alpha_core"/>
    <property type="match status" value="1"/>
</dbReference>
<keyword evidence="4 13" id="KW-0963">Cytoplasm</keyword>
<dbReference type="Proteomes" id="UP001236569">
    <property type="component" value="Unassembled WGS sequence"/>
</dbReference>
<dbReference type="EC" id="6.1.1.20" evidence="13"/>
<dbReference type="SUPFAM" id="SSF55681">
    <property type="entry name" value="Class II aaRS and biotin synthetases"/>
    <property type="match status" value="1"/>
</dbReference>
<dbReference type="NCBIfam" id="TIGR00468">
    <property type="entry name" value="pheS"/>
    <property type="match status" value="1"/>
</dbReference>
<evidence type="ECO:0000256" key="1">
    <source>
        <dbReference type="ARBA" id="ARBA00004496"/>
    </source>
</evidence>
<accession>A0ABT6YJG0</accession>
<dbReference type="InterPro" id="IPR006195">
    <property type="entry name" value="aa-tRNA-synth_II"/>
</dbReference>
<keyword evidence="5 13" id="KW-0436">Ligase</keyword>
<dbReference type="PANTHER" id="PTHR11538">
    <property type="entry name" value="PHENYLALANYL-TRNA SYNTHETASE"/>
    <property type="match status" value="1"/>
</dbReference>
<organism evidence="15 16">
    <name type="scientific">Flectobacillus longus</name>
    <dbReference type="NCBI Taxonomy" id="2984207"/>
    <lineage>
        <taxon>Bacteria</taxon>
        <taxon>Pseudomonadati</taxon>
        <taxon>Bacteroidota</taxon>
        <taxon>Cytophagia</taxon>
        <taxon>Cytophagales</taxon>
        <taxon>Flectobacillaceae</taxon>
        <taxon>Flectobacillus</taxon>
    </lineage>
</organism>
<evidence type="ECO:0000256" key="7">
    <source>
        <dbReference type="ARBA" id="ARBA00022741"/>
    </source>
</evidence>
<comment type="similarity">
    <text evidence="2 13">Belongs to the class-II aminoacyl-tRNA synthetase family. Phe-tRNA synthetase alpha subunit type 1 subfamily.</text>
</comment>
<evidence type="ECO:0000313" key="15">
    <source>
        <dbReference type="EMBL" id="MDI9863737.1"/>
    </source>
</evidence>
<evidence type="ECO:0000256" key="8">
    <source>
        <dbReference type="ARBA" id="ARBA00022840"/>
    </source>
</evidence>
<dbReference type="PROSITE" id="PS50862">
    <property type="entry name" value="AA_TRNA_LIGASE_II"/>
    <property type="match status" value="1"/>
</dbReference>
<evidence type="ECO:0000256" key="6">
    <source>
        <dbReference type="ARBA" id="ARBA00022723"/>
    </source>
</evidence>
<comment type="catalytic activity">
    <reaction evidence="12 13">
        <text>tRNA(Phe) + L-phenylalanine + ATP = L-phenylalanyl-tRNA(Phe) + AMP + diphosphate + H(+)</text>
        <dbReference type="Rhea" id="RHEA:19413"/>
        <dbReference type="Rhea" id="RHEA-COMP:9668"/>
        <dbReference type="Rhea" id="RHEA-COMP:9699"/>
        <dbReference type="ChEBI" id="CHEBI:15378"/>
        <dbReference type="ChEBI" id="CHEBI:30616"/>
        <dbReference type="ChEBI" id="CHEBI:33019"/>
        <dbReference type="ChEBI" id="CHEBI:58095"/>
        <dbReference type="ChEBI" id="CHEBI:78442"/>
        <dbReference type="ChEBI" id="CHEBI:78531"/>
        <dbReference type="ChEBI" id="CHEBI:456215"/>
        <dbReference type="EC" id="6.1.1.20"/>
    </reaction>
</comment>
<evidence type="ECO:0000256" key="5">
    <source>
        <dbReference type="ARBA" id="ARBA00022598"/>
    </source>
</evidence>
<evidence type="ECO:0000256" key="3">
    <source>
        <dbReference type="ARBA" id="ARBA00011209"/>
    </source>
</evidence>
<comment type="subunit">
    <text evidence="3 13">Tetramer of two alpha and two beta subunits.</text>
</comment>
<feature type="domain" description="Aminoacyl-transfer RNA synthetases class-II family profile" evidence="14">
    <location>
        <begin position="109"/>
        <end position="341"/>
    </location>
</feature>
<gene>
    <name evidence="13 15" type="primary">pheS</name>
    <name evidence="15" type="ORF">QM480_05345</name>
</gene>
<name>A0ABT6YJG0_9BACT</name>
<dbReference type="InterPro" id="IPR004188">
    <property type="entry name" value="Phe-tRNA_ligase_II_N"/>
</dbReference>
<protein>
    <recommendedName>
        <fullName evidence="13">Phenylalanine--tRNA ligase alpha subunit</fullName>
        <ecNumber evidence="13">6.1.1.20</ecNumber>
    </recommendedName>
    <alternativeName>
        <fullName evidence="13">Phenylalanyl-tRNA synthetase alpha subunit</fullName>
        <shortName evidence="13">PheRS</shortName>
    </alternativeName>
</protein>
<keyword evidence="9 13" id="KW-0460">Magnesium</keyword>
<evidence type="ECO:0000259" key="14">
    <source>
        <dbReference type="PROSITE" id="PS50862"/>
    </source>
</evidence>
<keyword evidence="7 13" id="KW-0547">Nucleotide-binding</keyword>
<evidence type="ECO:0000256" key="4">
    <source>
        <dbReference type="ARBA" id="ARBA00022490"/>
    </source>
</evidence>
<keyword evidence="10 13" id="KW-0648">Protein biosynthesis</keyword>
<evidence type="ECO:0000256" key="13">
    <source>
        <dbReference type="HAMAP-Rule" id="MF_00281"/>
    </source>
</evidence>
<dbReference type="Pfam" id="PF02912">
    <property type="entry name" value="Phe_tRNA-synt_N"/>
    <property type="match status" value="1"/>
</dbReference>
<sequence>MQEKIQEIHQQVDVFVIENKDQLEAFRIAYVGRKSVIGELFDGLKNVPAEQRREIGQQLNGLKDFAQNKFNEMQALLEASSENAVSIEFDLTLPVIPQENGTLHPLSVVRARIIEIFEKMGFNVSDGPEIETDFYNFTALNFAENHPAREMQDTFFIEKKGGNVADDVLLRTHTSNVQIRLMQQKQPPLRSIMPGRVYRNEAISARAHCLFHQVEGLYIDKNVGFKDLKDTLYHFAKEMFGKDTKVRYRPSYFPFTEPSAEIDITCLICKGVGCNVCKYTGWVEIAGSGMVDPNVLENCGIDSKEYTGFAFGMGIERITMLKYGIKDLRLFTENDVRFLRQFEGV</sequence>
<dbReference type="GO" id="GO:0004826">
    <property type="term" value="F:phenylalanine-tRNA ligase activity"/>
    <property type="evidence" value="ECO:0007669"/>
    <property type="project" value="UniProtKB-EC"/>
</dbReference>
<comment type="caution">
    <text evidence="15">The sequence shown here is derived from an EMBL/GenBank/DDBJ whole genome shotgun (WGS) entry which is preliminary data.</text>
</comment>
<evidence type="ECO:0000256" key="12">
    <source>
        <dbReference type="ARBA" id="ARBA00049255"/>
    </source>
</evidence>
<dbReference type="Pfam" id="PF01409">
    <property type="entry name" value="tRNA-synt_2d"/>
    <property type="match status" value="1"/>
</dbReference>
<dbReference type="InterPro" id="IPR010978">
    <property type="entry name" value="tRNA-bd_arm"/>
</dbReference>
<comment type="subcellular location">
    <subcellularLocation>
        <location evidence="1 13">Cytoplasm</location>
    </subcellularLocation>
</comment>
<comment type="cofactor">
    <cofactor evidence="13">
        <name>Mg(2+)</name>
        <dbReference type="ChEBI" id="CHEBI:18420"/>
    </cofactor>
    <text evidence="13">Binds 2 magnesium ions per tetramer.</text>
</comment>
<keyword evidence="11 13" id="KW-0030">Aminoacyl-tRNA synthetase</keyword>
<dbReference type="InterPro" id="IPR022911">
    <property type="entry name" value="Phe_tRNA_ligase_alpha1_bac"/>
</dbReference>
<dbReference type="InterPro" id="IPR002319">
    <property type="entry name" value="Phenylalanyl-tRNA_Synthase"/>
</dbReference>
<keyword evidence="16" id="KW-1185">Reference proteome</keyword>
<evidence type="ECO:0000256" key="9">
    <source>
        <dbReference type="ARBA" id="ARBA00022842"/>
    </source>
</evidence>
<evidence type="ECO:0000256" key="11">
    <source>
        <dbReference type="ARBA" id="ARBA00023146"/>
    </source>
</evidence>
<evidence type="ECO:0000256" key="10">
    <source>
        <dbReference type="ARBA" id="ARBA00022917"/>
    </source>
</evidence>
<dbReference type="InterPro" id="IPR045864">
    <property type="entry name" value="aa-tRNA-synth_II/BPL/LPL"/>
</dbReference>
<dbReference type="EMBL" id="JASHID010000003">
    <property type="protein sequence ID" value="MDI9863737.1"/>
    <property type="molecule type" value="Genomic_DNA"/>
</dbReference>
<dbReference type="InterPro" id="IPR004529">
    <property type="entry name" value="Phe-tRNA-synth_IIc_asu"/>
</dbReference>
<reference evidence="15 16" key="1">
    <citation type="submission" date="2023-05" db="EMBL/GenBank/DDBJ databases">
        <title>Novel species of genus Flectobacillus isolated from stream in China.</title>
        <authorList>
            <person name="Lu H."/>
        </authorList>
    </citation>
    <scope>NUCLEOTIDE SEQUENCE [LARGE SCALE GENOMIC DNA]</scope>
    <source>
        <strain evidence="15 16">DC10W</strain>
    </source>
</reference>
<evidence type="ECO:0000256" key="2">
    <source>
        <dbReference type="ARBA" id="ARBA00010207"/>
    </source>
</evidence>
<dbReference type="SUPFAM" id="SSF46589">
    <property type="entry name" value="tRNA-binding arm"/>
    <property type="match status" value="1"/>
</dbReference>